<feature type="domain" description="Glyoxalase/fosfomycin resistance/dioxygenase" evidence="1">
    <location>
        <begin position="3"/>
        <end position="97"/>
    </location>
</feature>
<dbReference type="Gene3D" id="3.10.180.10">
    <property type="entry name" value="2,3-Dihydroxybiphenyl 1,2-Dioxygenase, domain 1"/>
    <property type="match status" value="1"/>
</dbReference>
<dbReference type="AlphaFoldDB" id="A0A2V5L0B8"/>
<evidence type="ECO:0000313" key="2">
    <source>
        <dbReference type="EMBL" id="PYI64549.1"/>
    </source>
</evidence>
<name>A0A2V5L0B8_9MICC</name>
<organism evidence="2 3">
    <name type="scientific">Arthrobacter livingstonensis</name>
    <dbReference type="NCBI Taxonomy" id="670078"/>
    <lineage>
        <taxon>Bacteria</taxon>
        <taxon>Bacillati</taxon>
        <taxon>Actinomycetota</taxon>
        <taxon>Actinomycetes</taxon>
        <taxon>Micrococcales</taxon>
        <taxon>Micrococcaceae</taxon>
        <taxon>Arthrobacter</taxon>
    </lineage>
</organism>
<evidence type="ECO:0000259" key="1">
    <source>
        <dbReference type="Pfam" id="PF00903"/>
    </source>
</evidence>
<evidence type="ECO:0000313" key="3">
    <source>
        <dbReference type="Proteomes" id="UP000247832"/>
    </source>
</evidence>
<dbReference type="SUPFAM" id="SSF54593">
    <property type="entry name" value="Glyoxalase/Bleomycin resistance protein/Dihydroxybiphenyl dioxygenase"/>
    <property type="match status" value="1"/>
</dbReference>
<gene>
    <name evidence="2" type="ORF">CVV68_21630</name>
</gene>
<accession>A0A2V5L0B8</accession>
<keyword evidence="3" id="KW-1185">Reference proteome</keyword>
<dbReference type="InterPro" id="IPR029068">
    <property type="entry name" value="Glyas_Bleomycin-R_OHBP_Dase"/>
</dbReference>
<dbReference type="Proteomes" id="UP000247832">
    <property type="component" value="Unassembled WGS sequence"/>
</dbReference>
<reference evidence="2 3" key="1">
    <citation type="submission" date="2018-05" db="EMBL/GenBank/DDBJ databases">
        <title>Genetic diversity of glacier-inhabiting Cryobacterium bacteria in China and description of Cryobacterium mengkeensis sp. nov. and Arthrobacter glacialis sp. nov.</title>
        <authorList>
            <person name="Liu Q."/>
            <person name="Xin Y.-H."/>
        </authorList>
    </citation>
    <scope>NUCLEOTIDE SEQUENCE [LARGE SCALE GENOMIC DNA]</scope>
    <source>
        <strain evidence="2 3">LI2</strain>
    </source>
</reference>
<dbReference type="EMBL" id="QJVD01000047">
    <property type="protein sequence ID" value="PYI64549.1"/>
    <property type="molecule type" value="Genomic_DNA"/>
</dbReference>
<dbReference type="InterPro" id="IPR004360">
    <property type="entry name" value="Glyas_Fos-R_dOase_dom"/>
</dbReference>
<dbReference type="OrthoDB" id="9797743at2"/>
<sequence length="134" mass="15483">MQLASAVMFVAELDRSVAFYRELLEWDVTVHNESVALLVNPDGYQLYLRTRGRRAQHPVGNIGVQYLIWTARDETDLLRCEEVLRKYSTQVTRQTVDGFNLVEGYGPDQVPVMVTYPGPEQAPRHEILQRIYGW</sequence>
<dbReference type="CDD" id="cd06587">
    <property type="entry name" value="VOC"/>
    <property type="match status" value="1"/>
</dbReference>
<dbReference type="Pfam" id="PF00903">
    <property type="entry name" value="Glyoxalase"/>
    <property type="match status" value="1"/>
</dbReference>
<protein>
    <recommendedName>
        <fullName evidence="1">Glyoxalase/fosfomycin resistance/dioxygenase domain-containing protein</fullName>
    </recommendedName>
</protein>
<comment type="caution">
    <text evidence="2">The sequence shown here is derived from an EMBL/GenBank/DDBJ whole genome shotgun (WGS) entry which is preliminary data.</text>
</comment>
<proteinExistence type="predicted"/>